<sequence length="177" mass="19555">MCTFITVFLPSTLEHATAAAIFARSGRRLSAQASPSLQQAVGSDWLPWLSAAHCDCGTALGSMRAMPEWKGDAERWRKKGWSEAKIARAQAEQLARHEQDQQVRRDEALVDAGQWLQRIDALLQAGAARVGLLVRDYDGAVGARQPKPPECRWSWAQLAAADLLALERGTLHWVERG</sequence>
<accession>A0A1A6Y4M3</accession>
<dbReference type="OrthoDB" id="333441at2"/>
<proteinExistence type="predicted"/>
<gene>
    <name evidence="1" type="ORF">A9K58_03880</name>
</gene>
<organism evidence="1 2">
    <name type="scientific">Stenotrophomonas maltophilia</name>
    <name type="common">Pseudomonas maltophilia</name>
    <name type="synonym">Xanthomonas maltophilia</name>
    <dbReference type="NCBI Taxonomy" id="40324"/>
    <lineage>
        <taxon>Bacteria</taxon>
        <taxon>Pseudomonadati</taxon>
        <taxon>Pseudomonadota</taxon>
        <taxon>Gammaproteobacteria</taxon>
        <taxon>Lysobacterales</taxon>
        <taxon>Lysobacteraceae</taxon>
        <taxon>Stenotrophomonas</taxon>
        <taxon>Stenotrophomonas maltophilia group</taxon>
    </lineage>
</organism>
<dbReference type="RefSeq" id="WP_065198076.1">
    <property type="nucleotide sequence ID" value="NZ_LYVJ01000002.1"/>
</dbReference>
<evidence type="ECO:0000313" key="2">
    <source>
        <dbReference type="Proteomes" id="UP000092256"/>
    </source>
</evidence>
<reference evidence="1 2" key="1">
    <citation type="submission" date="2016-05" db="EMBL/GenBank/DDBJ databases">
        <title>Draft Genome Sequences of Stenotrophomonas maltophilia Strains Sm32COP, Sm41DVV, Sm46PAILV, SmF3, SmF22, SmSOFb1 and SmCVFa1, Isolated from Different Manures, in France.</title>
        <authorList>
            <person name="Nazaret S."/>
            <person name="Bodilis J."/>
        </authorList>
    </citation>
    <scope>NUCLEOTIDE SEQUENCE [LARGE SCALE GENOMIC DNA]</scope>
    <source>
        <strain evidence="1 2">Sm46PAILV</strain>
    </source>
</reference>
<name>A0A1A6Y4M3_STEMA</name>
<dbReference type="Proteomes" id="UP000092256">
    <property type="component" value="Unassembled WGS sequence"/>
</dbReference>
<comment type="caution">
    <text evidence="1">The sequence shown here is derived from an EMBL/GenBank/DDBJ whole genome shotgun (WGS) entry which is preliminary data.</text>
</comment>
<protein>
    <submittedName>
        <fullName evidence="1">Uncharacterized protein</fullName>
    </submittedName>
</protein>
<dbReference type="AlphaFoldDB" id="A0A1A6Y4M3"/>
<evidence type="ECO:0000313" key="1">
    <source>
        <dbReference type="EMBL" id="OBU69819.1"/>
    </source>
</evidence>
<dbReference type="EMBL" id="LYVJ01000002">
    <property type="protein sequence ID" value="OBU69819.1"/>
    <property type="molecule type" value="Genomic_DNA"/>
</dbReference>